<dbReference type="EMBL" id="RAWG01000127">
    <property type="protein sequence ID" value="RKH40616.1"/>
    <property type="molecule type" value="Genomic_DNA"/>
</dbReference>
<sequence>MRRAVLLIAALGLTAGAVACKTTQPPGTEDQQPIQGPDTAREPMQNVPDEPPGPGSPINAPGVDGGTPEEGESPP</sequence>
<dbReference type="AlphaFoldDB" id="A0A3A8N8K2"/>
<feature type="region of interest" description="Disordered" evidence="1">
    <location>
        <begin position="20"/>
        <end position="75"/>
    </location>
</feature>
<name>A0A3A8N8K2_9BACT</name>
<proteinExistence type="predicted"/>
<gene>
    <name evidence="3" type="ORF">D7X12_20370</name>
</gene>
<comment type="caution">
    <text evidence="3">The sequence shown here is derived from an EMBL/GenBank/DDBJ whole genome shotgun (WGS) entry which is preliminary data.</text>
</comment>
<evidence type="ECO:0000256" key="2">
    <source>
        <dbReference type="SAM" id="SignalP"/>
    </source>
</evidence>
<protein>
    <recommendedName>
        <fullName evidence="5">Lipoprotein</fullName>
    </recommendedName>
</protein>
<dbReference type="RefSeq" id="WP_120626943.1">
    <property type="nucleotide sequence ID" value="NZ_RAWG01000127.1"/>
</dbReference>
<feature type="compositionally biased region" description="Polar residues" evidence="1">
    <location>
        <begin position="21"/>
        <end position="34"/>
    </location>
</feature>
<dbReference type="Proteomes" id="UP000273405">
    <property type="component" value="Unassembled WGS sequence"/>
</dbReference>
<evidence type="ECO:0008006" key="5">
    <source>
        <dbReference type="Google" id="ProtNLM"/>
    </source>
</evidence>
<dbReference type="OrthoDB" id="5525418at2"/>
<feature type="chain" id="PRO_5017333890" description="Lipoprotein" evidence="2">
    <location>
        <begin position="20"/>
        <end position="75"/>
    </location>
</feature>
<feature type="signal peptide" evidence="2">
    <location>
        <begin position="1"/>
        <end position="19"/>
    </location>
</feature>
<organism evidence="3 4">
    <name type="scientific">Corallococcus sicarius</name>
    <dbReference type="NCBI Taxonomy" id="2316726"/>
    <lineage>
        <taxon>Bacteria</taxon>
        <taxon>Pseudomonadati</taxon>
        <taxon>Myxococcota</taxon>
        <taxon>Myxococcia</taxon>
        <taxon>Myxococcales</taxon>
        <taxon>Cystobacterineae</taxon>
        <taxon>Myxococcaceae</taxon>
        <taxon>Corallococcus</taxon>
    </lineage>
</organism>
<reference evidence="4" key="1">
    <citation type="submission" date="2018-09" db="EMBL/GenBank/DDBJ databases">
        <authorList>
            <person name="Livingstone P.G."/>
            <person name="Whitworth D.E."/>
        </authorList>
    </citation>
    <scope>NUCLEOTIDE SEQUENCE [LARGE SCALE GENOMIC DNA]</scope>
    <source>
        <strain evidence="4">CA040B</strain>
    </source>
</reference>
<dbReference type="PROSITE" id="PS51257">
    <property type="entry name" value="PROKAR_LIPOPROTEIN"/>
    <property type="match status" value="1"/>
</dbReference>
<keyword evidence="4" id="KW-1185">Reference proteome</keyword>
<accession>A0A3A8N8K2</accession>
<keyword evidence="2" id="KW-0732">Signal</keyword>
<evidence type="ECO:0000256" key="1">
    <source>
        <dbReference type="SAM" id="MobiDB-lite"/>
    </source>
</evidence>
<evidence type="ECO:0000313" key="3">
    <source>
        <dbReference type="EMBL" id="RKH40616.1"/>
    </source>
</evidence>
<evidence type="ECO:0000313" key="4">
    <source>
        <dbReference type="Proteomes" id="UP000273405"/>
    </source>
</evidence>